<dbReference type="AlphaFoldDB" id="A0A0F9F6E5"/>
<sequence>MLLRYGFRWKIQRDDLKEKNCPYCDKPLIMDNRLRKLVKVNLDFNEVNCTIGETRAQIGVLYHNQSIKSTINAQGIFHYLQNYQYNFENNAIGPAIITTQNGRPLKLIKIKPSVILDLLEWRPATLFPEDLFAV</sequence>
<evidence type="ECO:0000313" key="1">
    <source>
        <dbReference type="EMBL" id="KKL52790.1"/>
    </source>
</evidence>
<dbReference type="EMBL" id="LAZR01031768">
    <property type="protein sequence ID" value="KKL52790.1"/>
    <property type="molecule type" value="Genomic_DNA"/>
</dbReference>
<comment type="caution">
    <text evidence="1">The sequence shown here is derived from an EMBL/GenBank/DDBJ whole genome shotgun (WGS) entry which is preliminary data.</text>
</comment>
<protein>
    <submittedName>
        <fullName evidence="1">Uncharacterized protein</fullName>
    </submittedName>
</protein>
<proteinExistence type="predicted"/>
<accession>A0A0F9F6E5</accession>
<organism evidence="1">
    <name type="scientific">marine sediment metagenome</name>
    <dbReference type="NCBI Taxonomy" id="412755"/>
    <lineage>
        <taxon>unclassified sequences</taxon>
        <taxon>metagenomes</taxon>
        <taxon>ecological metagenomes</taxon>
    </lineage>
</organism>
<gene>
    <name evidence="1" type="ORF">LCGC14_2281950</name>
</gene>
<name>A0A0F9F6E5_9ZZZZ</name>
<reference evidence="1" key="1">
    <citation type="journal article" date="2015" name="Nature">
        <title>Complex archaea that bridge the gap between prokaryotes and eukaryotes.</title>
        <authorList>
            <person name="Spang A."/>
            <person name="Saw J.H."/>
            <person name="Jorgensen S.L."/>
            <person name="Zaremba-Niedzwiedzka K."/>
            <person name="Martijn J."/>
            <person name="Lind A.E."/>
            <person name="van Eijk R."/>
            <person name="Schleper C."/>
            <person name="Guy L."/>
            <person name="Ettema T.J."/>
        </authorList>
    </citation>
    <scope>NUCLEOTIDE SEQUENCE</scope>
</reference>